<organism evidence="1 2">
    <name type="scientific">Sphingobacterium humi</name>
    <dbReference type="NCBI Taxonomy" id="1796905"/>
    <lineage>
        <taxon>Bacteria</taxon>
        <taxon>Pseudomonadati</taxon>
        <taxon>Bacteroidota</taxon>
        <taxon>Sphingobacteriia</taxon>
        <taxon>Sphingobacteriales</taxon>
        <taxon>Sphingobacteriaceae</taxon>
        <taxon>Sphingobacterium</taxon>
    </lineage>
</organism>
<keyword evidence="2" id="KW-1185">Reference proteome</keyword>
<gene>
    <name evidence="1" type="ORF">GQF63_16655</name>
</gene>
<accession>A0A6N8L1R2</accession>
<dbReference type="AlphaFoldDB" id="A0A6N8L1R2"/>
<name>A0A6N8L1R2_9SPHI</name>
<dbReference type="OrthoDB" id="9812148at2"/>
<protein>
    <recommendedName>
        <fullName evidence="3">Nucleotidyltransferase family protein</fullName>
    </recommendedName>
</protein>
<reference evidence="1 2" key="1">
    <citation type="submission" date="2019-12" db="EMBL/GenBank/DDBJ databases">
        <authorList>
            <person name="Dong K."/>
        </authorList>
    </citation>
    <scope>NUCLEOTIDE SEQUENCE [LARGE SCALE GENOMIC DNA]</scope>
    <source>
        <strain evidence="1 2">JCM 31225</strain>
    </source>
</reference>
<dbReference type="RefSeq" id="WP_160370376.1">
    <property type="nucleotide sequence ID" value="NZ_WSQA01000014.1"/>
</dbReference>
<evidence type="ECO:0000313" key="1">
    <source>
        <dbReference type="EMBL" id="MVZ63660.1"/>
    </source>
</evidence>
<dbReference type="Pfam" id="PF14907">
    <property type="entry name" value="NTP_transf_5"/>
    <property type="match status" value="1"/>
</dbReference>
<evidence type="ECO:0000313" key="2">
    <source>
        <dbReference type="Proteomes" id="UP000435036"/>
    </source>
</evidence>
<dbReference type="InterPro" id="IPR039498">
    <property type="entry name" value="NTP_transf_5"/>
</dbReference>
<dbReference type="Proteomes" id="UP000435036">
    <property type="component" value="Unassembled WGS sequence"/>
</dbReference>
<sequence>MDCYSTDRTISARATLFDLLRRGLWVDRPQLANVEFNKVDSRTWEDIYNFARKHTVEAVVFDALKYLPKDSLPPECLLARWLVQIEQIERRNQLLNSFIASQWRWFLSNNLSPLMLKGQGVAQAYAIPSHRISGDIDWRLDDLSYSTAKKLLELCKQDLTSDGLASLSYIRKGVIVEHHKDVFNLTNPFLKGYLLVLLEQSEAENPMITIGGESIKVLSPLMQIVQVNIHILKHLLAFGVGLRQLCDSARVYHYYRGSYDPGELQRIYKRMGVLSWTHYLHDVLVKHFGLLESDLPYPVPRGIQSEWMIEEIWMSGNFGYHDERYKNGKHSKLSVRPDSFVRVWRSFRQYRKIAPMESIFFILTRLFAKPFHKKK</sequence>
<evidence type="ECO:0008006" key="3">
    <source>
        <dbReference type="Google" id="ProtNLM"/>
    </source>
</evidence>
<dbReference type="EMBL" id="WSQA01000014">
    <property type="protein sequence ID" value="MVZ63660.1"/>
    <property type="molecule type" value="Genomic_DNA"/>
</dbReference>
<comment type="caution">
    <text evidence="1">The sequence shown here is derived from an EMBL/GenBank/DDBJ whole genome shotgun (WGS) entry which is preliminary data.</text>
</comment>
<proteinExistence type="predicted"/>